<dbReference type="AlphaFoldDB" id="A0A0F9ACV8"/>
<keyword evidence="1" id="KW-0472">Membrane</keyword>
<reference evidence="2" key="1">
    <citation type="journal article" date="2015" name="Nature">
        <title>Complex archaea that bridge the gap between prokaryotes and eukaryotes.</title>
        <authorList>
            <person name="Spang A."/>
            <person name="Saw J.H."/>
            <person name="Jorgensen S.L."/>
            <person name="Zaremba-Niedzwiedzka K."/>
            <person name="Martijn J."/>
            <person name="Lind A.E."/>
            <person name="van Eijk R."/>
            <person name="Schleper C."/>
            <person name="Guy L."/>
            <person name="Ettema T.J."/>
        </authorList>
    </citation>
    <scope>NUCLEOTIDE SEQUENCE</scope>
</reference>
<organism evidence="2">
    <name type="scientific">marine sediment metagenome</name>
    <dbReference type="NCBI Taxonomy" id="412755"/>
    <lineage>
        <taxon>unclassified sequences</taxon>
        <taxon>metagenomes</taxon>
        <taxon>ecological metagenomes</taxon>
    </lineage>
</organism>
<gene>
    <name evidence="2" type="ORF">LCGC14_2586280</name>
</gene>
<feature type="non-terminal residue" evidence="2">
    <location>
        <position position="38"/>
    </location>
</feature>
<keyword evidence="1" id="KW-1133">Transmembrane helix</keyword>
<proteinExistence type="predicted"/>
<accession>A0A0F9ACV8</accession>
<feature type="transmembrane region" description="Helical" evidence="1">
    <location>
        <begin position="6"/>
        <end position="27"/>
    </location>
</feature>
<evidence type="ECO:0000313" key="2">
    <source>
        <dbReference type="EMBL" id="KKL07409.1"/>
    </source>
</evidence>
<keyword evidence="1" id="KW-0812">Transmembrane</keyword>
<sequence length="38" mass="4434">MISQFVVIIIGFISKFVYELMMVGYCLENSLLIFLNMN</sequence>
<comment type="caution">
    <text evidence="2">The sequence shown here is derived from an EMBL/GenBank/DDBJ whole genome shotgun (WGS) entry which is preliminary data.</text>
</comment>
<evidence type="ECO:0000256" key="1">
    <source>
        <dbReference type="SAM" id="Phobius"/>
    </source>
</evidence>
<protein>
    <submittedName>
        <fullName evidence="2">Uncharacterized protein</fullName>
    </submittedName>
</protein>
<dbReference type="EMBL" id="LAZR01043304">
    <property type="protein sequence ID" value="KKL07409.1"/>
    <property type="molecule type" value="Genomic_DNA"/>
</dbReference>
<name>A0A0F9ACV8_9ZZZZ</name>